<gene>
    <name evidence="1" type="ORF">JL111_20200</name>
</gene>
<organism evidence="1 2">
    <name type="scientific">Paracoccus aerius</name>
    <dbReference type="NCBI Taxonomy" id="1915382"/>
    <lineage>
        <taxon>Bacteria</taxon>
        <taxon>Pseudomonadati</taxon>
        <taxon>Pseudomonadota</taxon>
        <taxon>Alphaproteobacteria</taxon>
        <taxon>Rhodobacterales</taxon>
        <taxon>Paracoccaceae</taxon>
        <taxon>Paracoccus</taxon>
    </lineage>
</organism>
<comment type="caution">
    <text evidence="1">The sequence shown here is derived from an EMBL/GenBank/DDBJ whole genome shotgun (WGS) entry which is preliminary data.</text>
</comment>
<reference evidence="1 2" key="1">
    <citation type="submission" date="2021-01" db="EMBL/GenBank/DDBJ databases">
        <title>011410 draft genome.</title>
        <authorList>
            <person name="Lang L."/>
        </authorList>
    </citation>
    <scope>NUCLEOTIDE SEQUENCE [LARGE SCALE GENOMIC DNA]</scope>
    <source>
        <strain evidence="1 2">KCTC 42845</strain>
    </source>
</reference>
<keyword evidence="2" id="KW-1185">Reference proteome</keyword>
<proteinExistence type="predicted"/>
<protein>
    <submittedName>
        <fullName evidence="1">Uncharacterized protein</fullName>
    </submittedName>
</protein>
<evidence type="ECO:0000313" key="1">
    <source>
        <dbReference type="EMBL" id="MBL3675782.1"/>
    </source>
</evidence>
<accession>A0ABS1SAL3</accession>
<dbReference type="EMBL" id="JAESHT010000049">
    <property type="protein sequence ID" value="MBL3675782.1"/>
    <property type="molecule type" value="Genomic_DNA"/>
</dbReference>
<sequence>MQRHLALIEMRGPARTKHPVQAKDVTPTVNGQRRNVPVLIIFSFEAVSISALDADCHVPTLFPKKAKPAAAHRLDSLRNSLFSEQGRVMHGLTFDVAIRRV</sequence>
<name>A0ABS1SAL3_9RHOB</name>
<evidence type="ECO:0000313" key="2">
    <source>
        <dbReference type="Proteomes" id="UP000644749"/>
    </source>
</evidence>
<dbReference type="Proteomes" id="UP000644749">
    <property type="component" value="Unassembled WGS sequence"/>
</dbReference>
<dbReference type="RefSeq" id="WP_202380382.1">
    <property type="nucleotide sequence ID" value="NZ_JAESHT010000049.1"/>
</dbReference>